<feature type="signal peptide" evidence="1">
    <location>
        <begin position="1"/>
        <end position="25"/>
    </location>
</feature>
<dbReference type="EMBL" id="CP034550">
    <property type="protein sequence ID" value="QFZ20790.1"/>
    <property type="molecule type" value="Genomic_DNA"/>
</dbReference>
<feature type="chain" id="PRO_5024789973" description="Alpha/beta hydrolase" evidence="1">
    <location>
        <begin position="26"/>
        <end position="460"/>
    </location>
</feature>
<dbReference type="KEGG" id="ssyi:EKG83_28385"/>
<sequence length="460" mass="47895">MKTRIPALVAGTLVAITLGALPAAATGHSGPVSLRGTHADGATYAIEVPRRWNGTLLTYSPGYGRGAGPEGAPAALAGNDQARQWLLAHGYALAGTRPFGDGWVVEEALRDAAHTLAVVDRVAGRPSATLAWGASMGGEVVAGLAELRPDLVDGALPYCGSVAGPVAMQNQAFDAAFAVTTLLSTPVKLSGFASAEEEAAVVAEVRSALDQAQPTAAGRARIALAASFAQISPWSVPGTPEPGARDWAAQEAQQYAAFTSTAFSPRYPLEQRAGGKFSWNTGVDYRRELRESGRLEQVRALYAQAGIDLDADLDQLAAAPRTQADPGAVAYMARHFTPSGRLAVPVLTVHTKGDNFPTVTQARAYSDAVARAGRAALLRETFVDGPGHCTYSGAELLAAVLTLEHRVKTGAWTGATAPALNRLAADLAEDDPGLGGSGFIELRPGRFLRPFTWPTGAPRT</sequence>
<name>A0A5Q0H4P4_SACSY</name>
<protein>
    <recommendedName>
        <fullName evidence="4">Alpha/beta hydrolase</fullName>
    </recommendedName>
</protein>
<dbReference type="SUPFAM" id="SSF53474">
    <property type="entry name" value="alpha/beta-Hydrolases"/>
    <property type="match status" value="1"/>
</dbReference>
<evidence type="ECO:0000313" key="2">
    <source>
        <dbReference type="EMBL" id="QFZ20790.1"/>
    </source>
</evidence>
<organism evidence="2 3">
    <name type="scientific">Saccharothrix syringae</name>
    <name type="common">Nocardiopsis syringae</name>
    <dbReference type="NCBI Taxonomy" id="103733"/>
    <lineage>
        <taxon>Bacteria</taxon>
        <taxon>Bacillati</taxon>
        <taxon>Actinomycetota</taxon>
        <taxon>Actinomycetes</taxon>
        <taxon>Pseudonocardiales</taxon>
        <taxon>Pseudonocardiaceae</taxon>
        <taxon>Saccharothrix</taxon>
    </lineage>
</organism>
<evidence type="ECO:0000313" key="3">
    <source>
        <dbReference type="Proteomes" id="UP000325787"/>
    </source>
</evidence>
<reference evidence="3" key="1">
    <citation type="journal article" date="2021" name="Curr. Microbiol.">
        <title>Complete genome of nocamycin-producing strain Saccharothrix syringae NRRL B-16468 reveals the biosynthetic potential for secondary metabolites.</title>
        <authorList>
            <person name="Mo X."/>
            <person name="Yang S."/>
        </authorList>
    </citation>
    <scope>NUCLEOTIDE SEQUENCE [LARGE SCALE GENOMIC DNA]</scope>
    <source>
        <strain evidence="3">ATCC 51364 / DSM 43886 / JCM 6844 / KCTC 9398 / NBRC 14523 / NRRL B-16468 / INA 2240</strain>
    </source>
</reference>
<keyword evidence="3" id="KW-1185">Reference proteome</keyword>
<dbReference type="RefSeq" id="WP_051764764.1">
    <property type="nucleotide sequence ID" value="NZ_CP034550.1"/>
</dbReference>
<gene>
    <name evidence="2" type="ORF">EKG83_28385</name>
</gene>
<accession>A0A5Q0H4P4</accession>
<dbReference type="Gene3D" id="3.40.50.1820">
    <property type="entry name" value="alpha/beta hydrolase"/>
    <property type="match status" value="1"/>
</dbReference>
<dbReference type="OrthoDB" id="7197847at2"/>
<proteinExistence type="predicted"/>
<dbReference type="AlphaFoldDB" id="A0A5Q0H4P4"/>
<dbReference type="InterPro" id="IPR029058">
    <property type="entry name" value="AB_hydrolase_fold"/>
</dbReference>
<evidence type="ECO:0000256" key="1">
    <source>
        <dbReference type="SAM" id="SignalP"/>
    </source>
</evidence>
<dbReference type="Proteomes" id="UP000325787">
    <property type="component" value="Chromosome"/>
</dbReference>
<keyword evidence="1" id="KW-0732">Signal</keyword>
<evidence type="ECO:0008006" key="4">
    <source>
        <dbReference type="Google" id="ProtNLM"/>
    </source>
</evidence>